<accession>A0A6N2YEX0</accession>
<gene>
    <name evidence="2" type="ORF">ELLFYP107_01170</name>
</gene>
<dbReference type="EMBL" id="CACRTT010000002">
    <property type="protein sequence ID" value="VYT64062.1"/>
    <property type="molecule type" value="Genomic_DNA"/>
</dbReference>
<evidence type="ECO:0000313" key="2">
    <source>
        <dbReference type="EMBL" id="VYT64062.1"/>
    </source>
</evidence>
<protein>
    <submittedName>
        <fullName evidence="2">Uncharacterized protein</fullName>
    </submittedName>
</protein>
<reference evidence="2" key="1">
    <citation type="submission" date="2019-11" db="EMBL/GenBank/DDBJ databases">
        <authorList>
            <person name="Feng L."/>
        </authorList>
    </citation>
    <scope>NUCLEOTIDE SEQUENCE</scope>
    <source>
        <strain evidence="2">ElentaLFYP107</strain>
    </source>
</reference>
<feature type="region of interest" description="Disordered" evidence="1">
    <location>
        <begin position="1"/>
        <end position="21"/>
    </location>
</feature>
<name>A0A6N2YEX0_EGGLN</name>
<sequence length="105" mass="11320">MAVGYFAKRPQKRPRQARGAMEDAAPLVLARKRGALAKQERLFGLLGLVRCSFAYSLLSASTGSFLLAALEGMRPARNVRNTLMATRMTAACHGSEATFATSNSE</sequence>
<proteinExistence type="predicted"/>
<organism evidence="2">
    <name type="scientific">Eggerthella lenta</name>
    <name type="common">Eubacterium lentum</name>
    <dbReference type="NCBI Taxonomy" id="84112"/>
    <lineage>
        <taxon>Bacteria</taxon>
        <taxon>Bacillati</taxon>
        <taxon>Actinomycetota</taxon>
        <taxon>Coriobacteriia</taxon>
        <taxon>Eggerthellales</taxon>
        <taxon>Eggerthellaceae</taxon>
        <taxon>Eggerthella</taxon>
    </lineage>
</organism>
<dbReference type="AlphaFoldDB" id="A0A6N2YEX0"/>
<evidence type="ECO:0000256" key="1">
    <source>
        <dbReference type="SAM" id="MobiDB-lite"/>
    </source>
</evidence>